<keyword evidence="13" id="KW-0472">Membrane</keyword>
<reference evidence="16" key="3">
    <citation type="submission" date="2025-05" db="UniProtKB">
        <authorList>
            <consortium name="EnsemblMetazoa"/>
        </authorList>
    </citation>
    <scope>IDENTIFICATION</scope>
</reference>
<dbReference type="GeneID" id="108039851"/>
<evidence type="ECO:0000256" key="7">
    <source>
        <dbReference type="ARBA" id="ARBA00022723"/>
    </source>
</evidence>
<dbReference type="GO" id="GO:0005506">
    <property type="term" value="F:iron ion binding"/>
    <property type="evidence" value="ECO:0007669"/>
    <property type="project" value="InterPro"/>
</dbReference>
<evidence type="ECO:0000256" key="1">
    <source>
        <dbReference type="ARBA" id="ARBA00001971"/>
    </source>
</evidence>
<sequence>MVFVELMIFLAFIGLFLYKWSVNSFGYFTKRGVAHDKPIPLLGNIPWSVMMGKDSYIKHSIEQHMRHKQHKAYGVYNLRDPLYYLADPELIRQVGIKSFDNFANHRKGITDGFNETGVMSKSLLSLRDRPWKQMRSTLTPTFTSLKIRQMFELIQYCNVEAVGFLKRQQDEGNAELELKDFFTRYTNDVIATAAFGIQVNSFQDPNNEFFSLGQRISEFTFWGGLKVMLYILMPKLMKALRVPVMDMNNVEYFRKLVFDAMKYRKEQNIVRPDMINLLMEAQKQFKKDQEASKEDASGNQEDRVKFNDVDLLAQCVLFFSAGFETVATCLSFTSYELQVNPEVQDKLYDEILAVKEELGDKPLDYDTLMGMKYLDCVVSESLRKWPPAIVLDRMCGADFELKDEQGEVVLNLRKDDLVHIPVIALHHDPDNFPEPEAFRPERFDEEHKHEIRQFTYLPFGVGQRSCIGTRLALMEVKSLIFQLVLRYRLNPTDRTSPDMMDSIAGFRLQPRELFWCKLESRESA</sequence>
<evidence type="ECO:0000313" key="17">
    <source>
        <dbReference type="Proteomes" id="UP001652680"/>
    </source>
</evidence>
<accession>A0A6P4EGR3</accession>
<protein>
    <submittedName>
        <fullName evidence="18">Cytochrome P450 9c1</fullName>
    </submittedName>
</protein>
<keyword evidence="11 14" id="KW-0408">Iron</keyword>
<dbReference type="Gene3D" id="1.10.630.10">
    <property type="entry name" value="Cytochrome P450"/>
    <property type="match status" value="1"/>
</dbReference>
<dbReference type="RefSeq" id="XP_016972471.1">
    <property type="nucleotide sequence ID" value="XM_017116982.1"/>
</dbReference>
<evidence type="ECO:0000256" key="4">
    <source>
        <dbReference type="ARBA" id="ARBA00004406"/>
    </source>
</evidence>
<feature type="binding site" description="axial binding residue" evidence="14">
    <location>
        <position position="466"/>
    </location>
    <ligand>
        <name>heme</name>
        <dbReference type="ChEBI" id="CHEBI:30413"/>
    </ligand>
    <ligandPart>
        <name>Fe</name>
        <dbReference type="ChEBI" id="CHEBI:18248"/>
    </ligandPart>
</feature>
<dbReference type="Pfam" id="PF00067">
    <property type="entry name" value="p450"/>
    <property type="match status" value="1"/>
</dbReference>
<dbReference type="InterPro" id="IPR001128">
    <property type="entry name" value="Cyt_P450"/>
</dbReference>
<dbReference type="GO" id="GO:0005789">
    <property type="term" value="C:endoplasmic reticulum membrane"/>
    <property type="evidence" value="ECO:0007669"/>
    <property type="project" value="UniProtKB-SubCell"/>
</dbReference>
<comment type="cofactor">
    <cofactor evidence="1 14">
        <name>heme</name>
        <dbReference type="ChEBI" id="CHEBI:30413"/>
    </cofactor>
</comment>
<gene>
    <name evidence="18" type="primary">LOC108039851</name>
    <name evidence="16" type="synonym">108039851</name>
</gene>
<keyword evidence="12 15" id="KW-0503">Monooxygenase</keyword>
<evidence type="ECO:0000313" key="18">
    <source>
        <dbReference type="RefSeq" id="XP_016972471.1"/>
    </source>
</evidence>
<keyword evidence="9" id="KW-0492">Microsome</keyword>
<dbReference type="CDD" id="cd11056">
    <property type="entry name" value="CYP6-like"/>
    <property type="match status" value="1"/>
</dbReference>
<dbReference type="PROSITE" id="PS00086">
    <property type="entry name" value="CYTOCHROME_P450"/>
    <property type="match status" value="1"/>
</dbReference>
<evidence type="ECO:0000256" key="5">
    <source>
        <dbReference type="ARBA" id="ARBA00010617"/>
    </source>
</evidence>
<proteinExistence type="inferred from homology"/>
<dbReference type="GO" id="GO:0016705">
    <property type="term" value="F:oxidoreductase activity, acting on paired donors, with incorporation or reduction of molecular oxygen"/>
    <property type="evidence" value="ECO:0007669"/>
    <property type="project" value="InterPro"/>
</dbReference>
<comment type="function">
    <text evidence="2">May be involved in the metabolism of insect hormones and in the breakdown of synthetic insecticides.</text>
</comment>
<dbReference type="EnsemblMetazoa" id="XM_017116982.1">
    <property type="protein sequence ID" value="XP_016972471.1"/>
    <property type="gene ID" value="LOC108039851"/>
</dbReference>
<reference evidence="18" key="2">
    <citation type="submission" date="2025-04" db="UniProtKB">
        <authorList>
            <consortium name="RefSeq"/>
        </authorList>
    </citation>
    <scope>IDENTIFICATION</scope>
</reference>
<dbReference type="PANTHER" id="PTHR24292:SF54">
    <property type="entry name" value="CYP9F3-RELATED"/>
    <property type="match status" value="1"/>
</dbReference>
<keyword evidence="10 15" id="KW-0560">Oxidoreductase</keyword>
<evidence type="ECO:0000256" key="6">
    <source>
        <dbReference type="ARBA" id="ARBA00022617"/>
    </source>
</evidence>
<reference evidence="17" key="1">
    <citation type="journal article" date="2021" name="Elife">
        <title>Highly contiguous assemblies of 101 drosophilid genomes.</title>
        <authorList>
            <person name="Kim B.Y."/>
            <person name="Wang J.R."/>
            <person name="Miller D.E."/>
            <person name="Barmina O."/>
            <person name="Delaney E."/>
            <person name="Thompson A."/>
            <person name="Comeault A.A."/>
            <person name="Peede D."/>
            <person name="D'Agostino E.R."/>
            <person name="Pelaez J."/>
            <person name="Aguilar J.M."/>
            <person name="Haji D."/>
            <person name="Matsunaga T."/>
            <person name="Armstrong E.E."/>
            <person name="Zych M."/>
            <person name="Ogawa Y."/>
            <person name="Stamenkovic-Radak M."/>
            <person name="Jelic M."/>
            <person name="Veselinovic M.S."/>
            <person name="Tanaskovic M."/>
            <person name="Eric P."/>
            <person name="Gao J.J."/>
            <person name="Katoh T.K."/>
            <person name="Toda M.J."/>
            <person name="Watabe H."/>
            <person name="Watada M."/>
            <person name="Davis J.S."/>
            <person name="Moyle L.C."/>
            <person name="Manoli G."/>
            <person name="Bertolini E."/>
            <person name="Kostal V."/>
            <person name="Hawley R.S."/>
            <person name="Takahashi A."/>
            <person name="Jones C.D."/>
            <person name="Price D.K."/>
            <person name="Whiteman N."/>
            <person name="Kopp A."/>
            <person name="Matute D.R."/>
            <person name="Petrov D.A."/>
        </authorList>
    </citation>
    <scope>NUCLEOTIDE SEQUENCE [LARGE SCALE GENOMIC DNA]</scope>
</reference>
<evidence type="ECO:0000256" key="2">
    <source>
        <dbReference type="ARBA" id="ARBA00003690"/>
    </source>
</evidence>
<comment type="similarity">
    <text evidence="5 15">Belongs to the cytochrome P450 family.</text>
</comment>
<evidence type="ECO:0000256" key="11">
    <source>
        <dbReference type="ARBA" id="ARBA00023004"/>
    </source>
</evidence>
<dbReference type="InterPro" id="IPR017972">
    <property type="entry name" value="Cyt_P450_CS"/>
</dbReference>
<evidence type="ECO:0000256" key="14">
    <source>
        <dbReference type="PIRSR" id="PIRSR602401-1"/>
    </source>
</evidence>
<evidence type="ECO:0000256" key="13">
    <source>
        <dbReference type="ARBA" id="ARBA00023136"/>
    </source>
</evidence>
<dbReference type="PRINTS" id="PR00385">
    <property type="entry name" value="P450"/>
</dbReference>
<dbReference type="SUPFAM" id="SSF48264">
    <property type="entry name" value="Cytochrome P450"/>
    <property type="match status" value="1"/>
</dbReference>
<dbReference type="InterPro" id="IPR002401">
    <property type="entry name" value="Cyt_P450_E_grp-I"/>
</dbReference>
<dbReference type="GO" id="GO:0020037">
    <property type="term" value="F:heme binding"/>
    <property type="evidence" value="ECO:0007669"/>
    <property type="project" value="InterPro"/>
</dbReference>
<evidence type="ECO:0000256" key="12">
    <source>
        <dbReference type="ARBA" id="ARBA00023033"/>
    </source>
</evidence>
<evidence type="ECO:0000256" key="15">
    <source>
        <dbReference type="RuleBase" id="RU000461"/>
    </source>
</evidence>
<dbReference type="InterPro" id="IPR036396">
    <property type="entry name" value="Cyt_P450_sf"/>
</dbReference>
<dbReference type="OMA" id="EHKHEIR"/>
<evidence type="ECO:0000313" key="16">
    <source>
        <dbReference type="EnsemblMetazoa" id="XP_016972471.1"/>
    </source>
</evidence>
<evidence type="ECO:0000256" key="8">
    <source>
        <dbReference type="ARBA" id="ARBA00022824"/>
    </source>
</evidence>
<dbReference type="PRINTS" id="PR00463">
    <property type="entry name" value="EP450I"/>
</dbReference>
<dbReference type="InterPro" id="IPR050476">
    <property type="entry name" value="Insect_CytP450_Detox"/>
</dbReference>
<comment type="subcellular location">
    <subcellularLocation>
        <location evidence="4">Endoplasmic reticulum membrane</location>
        <topology evidence="4">Peripheral membrane protein</topology>
    </subcellularLocation>
    <subcellularLocation>
        <location evidence="3">Microsome membrane</location>
        <topology evidence="3">Peripheral membrane protein</topology>
    </subcellularLocation>
</comment>
<evidence type="ECO:0000256" key="9">
    <source>
        <dbReference type="ARBA" id="ARBA00022848"/>
    </source>
</evidence>
<keyword evidence="6 14" id="KW-0349">Heme</keyword>
<dbReference type="OrthoDB" id="2789670at2759"/>
<dbReference type="GO" id="GO:0004497">
    <property type="term" value="F:monooxygenase activity"/>
    <property type="evidence" value="ECO:0007669"/>
    <property type="project" value="UniProtKB-KW"/>
</dbReference>
<dbReference type="FunFam" id="1.10.630.10:FF:000042">
    <property type="entry name" value="Cytochrome P450"/>
    <property type="match status" value="1"/>
</dbReference>
<dbReference type="PANTHER" id="PTHR24292">
    <property type="entry name" value="CYTOCHROME P450"/>
    <property type="match status" value="1"/>
</dbReference>
<dbReference type="CTD" id="37941"/>
<keyword evidence="8" id="KW-0256">Endoplasmic reticulum</keyword>
<keyword evidence="7 14" id="KW-0479">Metal-binding</keyword>
<name>A0A6P4EGR3_DRORH</name>
<keyword evidence="17" id="KW-1185">Reference proteome</keyword>
<evidence type="ECO:0000256" key="3">
    <source>
        <dbReference type="ARBA" id="ARBA00004174"/>
    </source>
</evidence>
<organism evidence="18">
    <name type="scientific">Drosophila rhopaloa</name>
    <name type="common">Fruit fly</name>
    <dbReference type="NCBI Taxonomy" id="1041015"/>
    <lineage>
        <taxon>Eukaryota</taxon>
        <taxon>Metazoa</taxon>
        <taxon>Ecdysozoa</taxon>
        <taxon>Arthropoda</taxon>
        <taxon>Hexapoda</taxon>
        <taxon>Insecta</taxon>
        <taxon>Pterygota</taxon>
        <taxon>Neoptera</taxon>
        <taxon>Endopterygota</taxon>
        <taxon>Diptera</taxon>
        <taxon>Brachycera</taxon>
        <taxon>Muscomorpha</taxon>
        <taxon>Ephydroidea</taxon>
        <taxon>Drosophilidae</taxon>
        <taxon>Drosophila</taxon>
        <taxon>Sophophora</taxon>
    </lineage>
</organism>
<dbReference type="AlphaFoldDB" id="A0A6P4EGR3"/>
<dbReference type="Proteomes" id="UP001652680">
    <property type="component" value="Unassembled WGS sequence"/>
</dbReference>
<evidence type="ECO:0000256" key="10">
    <source>
        <dbReference type="ARBA" id="ARBA00023002"/>
    </source>
</evidence>